<dbReference type="EMBL" id="CAJNDS010002344">
    <property type="protein sequence ID" value="CAE7442557.1"/>
    <property type="molecule type" value="Genomic_DNA"/>
</dbReference>
<organism evidence="2 3">
    <name type="scientific">Symbiodinium natans</name>
    <dbReference type="NCBI Taxonomy" id="878477"/>
    <lineage>
        <taxon>Eukaryota</taxon>
        <taxon>Sar</taxon>
        <taxon>Alveolata</taxon>
        <taxon>Dinophyceae</taxon>
        <taxon>Suessiales</taxon>
        <taxon>Symbiodiniaceae</taxon>
        <taxon>Symbiodinium</taxon>
    </lineage>
</organism>
<evidence type="ECO:0000313" key="2">
    <source>
        <dbReference type="EMBL" id="CAE7442557.1"/>
    </source>
</evidence>
<reference evidence="2" key="1">
    <citation type="submission" date="2021-02" db="EMBL/GenBank/DDBJ databases">
        <authorList>
            <person name="Dougan E. K."/>
            <person name="Rhodes N."/>
            <person name="Thang M."/>
            <person name="Chan C."/>
        </authorList>
    </citation>
    <scope>NUCLEOTIDE SEQUENCE</scope>
</reference>
<proteinExistence type="predicted"/>
<keyword evidence="1" id="KW-0732">Signal</keyword>
<gene>
    <name evidence="2" type="ORF">SNAT2548_LOCUS24064</name>
</gene>
<comment type="caution">
    <text evidence="2">The sequence shown here is derived from an EMBL/GenBank/DDBJ whole genome shotgun (WGS) entry which is preliminary data.</text>
</comment>
<dbReference type="AlphaFoldDB" id="A0A812RJA6"/>
<keyword evidence="3" id="KW-1185">Reference proteome</keyword>
<accession>A0A812RJA6</accession>
<feature type="signal peptide" evidence="1">
    <location>
        <begin position="1"/>
        <end position="22"/>
    </location>
</feature>
<protein>
    <submittedName>
        <fullName evidence="2">Uncharacterized protein</fullName>
    </submittedName>
</protein>
<evidence type="ECO:0000256" key="1">
    <source>
        <dbReference type="SAM" id="SignalP"/>
    </source>
</evidence>
<name>A0A812RJA6_9DINO</name>
<feature type="chain" id="PRO_5032769876" evidence="1">
    <location>
        <begin position="23"/>
        <end position="273"/>
    </location>
</feature>
<dbReference type="OrthoDB" id="10566291at2759"/>
<evidence type="ECO:0000313" key="3">
    <source>
        <dbReference type="Proteomes" id="UP000604046"/>
    </source>
</evidence>
<sequence length="273" mass="30706">MTVMVPRVLPVILLSLAVEGDAFRNAARGSENEPAACQDGDIEEPGCKSVCRWLGLTSSTKNGHCEDWVEKLQTVGKGADAANRKAGTYKAGAWYKFWGHTSSMEPLIRVLSTNCQKQELDFYSAALYQLIENLKEDKPEKYAKYEDELKILQGKLTDVVNEKIAELADQSDGFADDNIPLPSCPADFQVQAGDFLTMEWGGPDFSEISTSLNEYAMHDEALRLQVHYSYGPYFDYSETFNTSSDVQFQNRTTKSKAFFSFQSFHSCDWFLEL</sequence>
<dbReference type="Proteomes" id="UP000604046">
    <property type="component" value="Unassembled WGS sequence"/>
</dbReference>